<dbReference type="EMBL" id="AHAM01000037">
    <property type="protein sequence ID" value="EHK58264.1"/>
    <property type="molecule type" value="Genomic_DNA"/>
</dbReference>
<dbReference type="Proteomes" id="UP000003250">
    <property type="component" value="Unassembled WGS sequence"/>
</dbReference>
<evidence type="ECO:0000313" key="1">
    <source>
        <dbReference type="EMBL" id="EHK58264.1"/>
    </source>
</evidence>
<name>H0HLX1_9HYPH</name>
<sequence>MKREALIRELRALARKQNKDFEVFTNRGKGSHYRVRLGDRMTTVQSGDLSDLKVRTIKKQLGIL</sequence>
<accession>H0HLX1</accession>
<dbReference type="AlphaFoldDB" id="H0HLX1"/>
<evidence type="ECO:0000313" key="2">
    <source>
        <dbReference type="Proteomes" id="UP000003250"/>
    </source>
</evidence>
<reference evidence="1 2" key="1">
    <citation type="journal article" date="2012" name="J. Bacteriol.">
        <title>Draft Genome Sequence of Mesorhizobium alhagi CCNWXJ12-2T, a Novel Salt-Resistant Species Isolated from the Desert of Northwestern China.</title>
        <authorList>
            <person name="Zhou M."/>
            <person name="Chen W."/>
            <person name="Chen H."/>
            <person name="Wei G."/>
        </authorList>
    </citation>
    <scope>NUCLEOTIDE SEQUENCE [LARGE SCALE GENOMIC DNA]</scope>
    <source>
        <strain evidence="1 2">CCNWXJ12-2</strain>
    </source>
</reference>
<protein>
    <recommendedName>
        <fullName evidence="3">YcfA family protein</fullName>
    </recommendedName>
</protein>
<evidence type="ECO:0008006" key="3">
    <source>
        <dbReference type="Google" id="ProtNLM"/>
    </source>
</evidence>
<organism evidence="1 2">
    <name type="scientific">Mesorhizobium alhagi CCNWXJ12-2</name>
    <dbReference type="NCBI Taxonomy" id="1107882"/>
    <lineage>
        <taxon>Bacteria</taxon>
        <taxon>Pseudomonadati</taxon>
        <taxon>Pseudomonadota</taxon>
        <taxon>Alphaproteobacteria</taxon>
        <taxon>Hyphomicrobiales</taxon>
        <taxon>Phyllobacteriaceae</taxon>
        <taxon>Allomesorhizobium</taxon>
    </lineage>
</organism>
<proteinExistence type="predicted"/>
<gene>
    <name evidence="1" type="ORF">MAXJ12_05673</name>
</gene>
<keyword evidence="2" id="KW-1185">Reference proteome</keyword>